<protein>
    <submittedName>
        <fullName evidence="3">Uncharacterized protein</fullName>
    </submittedName>
</protein>
<accession>A0A3S3REV8</accession>
<evidence type="ECO:0000256" key="2">
    <source>
        <dbReference type="SAM" id="SignalP"/>
    </source>
</evidence>
<dbReference type="RefSeq" id="WP_128444734.1">
    <property type="nucleotide sequence ID" value="NZ_SBIP01000004.1"/>
</dbReference>
<keyword evidence="2" id="KW-0732">Signal</keyword>
<feature type="transmembrane region" description="Helical" evidence="1">
    <location>
        <begin position="179"/>
        <end position="202"/>
    </location>
</feature>
<evidence type="ECO:0000313" key="4">
    <source>
        <dbReference type="Proteomes" id="UP000287687"/>
    </source>
</evidence>
<organism evidence="3 4">
    <name type="scientific">Neorhizobium lilium</name>
    <dbReference type="NCBI Taxonomy" id="2503024"/>
    <lineage>
        <taxon>Bacteria</taxon>
        <taxon>Pseudomonadati</taxon>
        <taxon>Pseudomonadota</taxon>
        <taxon>Alphaproteobacteria</taxon>
        <taxon>Hyphomicrobiales</taxon>
        <taxon>Rhizobiaceae</taxon>
        <taxon>Rhizobium/Agrobacterium group</taxon>
        <taxon>Neorhizobium</taxon>
    </lineage>
</organism>
<dbReference type="AlphaFoldDB" id="A0A3S3REV8"/>
<sequence length="239" mass="25997">MLKALMVRPAAFLAWLLVYLFMATTALAQQPAPSQAEVDRLQKAVQERDRALTEIARQLQEANSMPEDQRSAIAAAKAQALASYFQSQVSYNQNGDRLREYQQRIFSWQITAANWLLFVVMVVSLSGVVFAGYEMVATRRMLGSATTAPVYPAGAVAAPPQADGYAPAISTIVIEPTKIHITSAVIGIVILGLSLGFLYLFLKEVYAIKVFDITDTGTARVLTASAPDPNSQKPGEKTK</sequence>
<evidence type="ECO:0000313" key="3">
    <source>
        <dbReference type="EMBL" id="RWX75855.1"/>
    </source>
</evidence>
<feature type="signal peptide" evidence="2">
    <location>
        <begin position="1"/>
        <end position="28"/>
    </location>
</feature>
<gene>
    <name evidence="3" type="ORF">EPK99_19440</name>
</gene>
<name>A0A3S3REV8_9HYPH</name>
<keyword evidence="1" id="KW-0812">Transmembrane</keyword>
<dbReference type="OrthoDB" id="8456498at2"/>
<dbReference type="EMBL" id="SBIP01000004">
    <property type="protein sequence ID" value="RWX75855.1"/>
    <property type="molecule type" value="Genomic_DNA"/>
</dbReference>
<dbReference type="Proteomes" id="UP000287687">
    <property type="component" value="Unassembled WGS sequence"/>
</dbReference>
<keyword evidence="1" id="KW-0472">Membrane</keyword>
<evidence type="ECO:0000256" key="1">
    <source>
        <dbReference type="SAM" id="Phobius"/>
    </source>
</evidence>
<feature type="chain" id="PRO_5018587708" evidence="2">
    <location>
        <begin position="29"/>
        <end position="239"/>
    </location>
</feature>
<keyword evidence="4" id="KW-1185">Reference proteome</keyword>
<keyword evidence="1" id="KW-1133">Transmembrane helix</keyword>
<proteinExistence type="predicted"/>
<feature type="transmembrane region" description="Helical" evidence="1">
    <location>
        <begin position="112"/>
        <end position="133"/>
    </location>
</feature>
<comment type="caution">
    <text evidence="3">The sequence shown here is derived from an EMBL/GenBank/DDBJ whole genome shotgun (WGS) entry which is preliminary data.</text>
</comment>
<reference evidence="3 4" key="1">
    <citation type="submission" date="2019-01" db="EMBL/GenBank/DDBJ databases">
        <title>The draft genome of Rhizobium sp. 24NR.</title>
        <authorList>
            <person name="Liu L."/>
            <person name="Liang L."/>
            <person name="Shi S."/>
            <person name="Xu L."/>
            <person name="Wang X."/>
            <person name="Li L."/>
            <person name="Zhang X."/>
        </authorList>
    </citation>
    <scope>NUCLEOTIDE SEQUENCE [LARGE SCALE GENOMIC DNA]</scope>
    <source>
        <strain evidence="3 4">24NR</strain>
    </source>
</reference>